<gene>
    <name evidence="8" type="ORF">ABC974_28650</name>
</gene>
<feature type="transmembrane region" description="Helical" evidence="6">
    <location>
        <begin position="164"/>
        <end position="182"/>
    </location>
</feature>
<dbReference type="EMBL" id="JBDIME010000057">
    <property type="protein sequence ID" value="MEN2793618.1"/>
    <property type="molecule type" value="Genomic_DNA"/>
</dbReference>
<sequence length="433" mass="46642">MPELVVQLASLIALAVWLVLPRSGTQEKSKDWLLWGCVAAFAAVPIVQLIPLPPSIWQSLPGREVELAALRLVGAGDTWRPITLAPWMTAASMLSLIPPITMIFFVSNLPLKERVDLLACLAGLVILSAIVGVIQLSSGNANWLRFYTYTHYGFATGFQANRNATADVLLIGILALGAFASIRRDLFKSAIARALYVGITLFLLLSVILTGSRAGTSLLVVAGLSLLTIFRPRVTIARRTALAIVAICVVTLGTVAALRDNSRLQQTWDRFAQKSDARPELWADTRYVIGQYWPVGSGIGTFVPVFIAAEPLEAVDTSWPNRAHEDYLEYTLEAGLAGIVVLLACAISLAGRILSTIRSPQDSSGLTLSWFALGALLILALHSLVDYPIRCMSLAGIAGLAIGILGKSSDRSRTTSVNSRQRTDGIHQGVFGR</sequence>
<feature type="transmembrane region" description="Helical" evidence="6">
    <location>
        <begin position="363"/>
        <end position="381"/>
    </location>
</feature>
<proteinExistence type="predicted"/>
<evidence type="ECO:0000256" key="5">
    <source>
        <dbReference type="SAM" id="MobiDB-lite"/>
    </source>
</evidence>
<feature type="transmembrane region" description="Helical" evidence="6">
    <location>
        <begin position="117"/>
        <end position="137"/>
    </location>
</feature>
<keyword evidence="9" id="KW-1185">Reference proteome</keyword>
<feature type="transmembrane region" description="Helical" evidence="6">
    <location>
        <begin position="6"/>
        <end position="25"/>
    </location>
</feature>
<evidence type="ECO:0000256" key="3">
    <source>
        <dbReference type="ARBA" id="ARBA00022989"/>
    </source>
</evidence>
<comment type="subcellular location">
    <subcellularLocation>
        <location evidence="1">Membrane</location>
        <topology evidence="1">Multi-pass membrane protein</topology>
    </subcellularLocation>
</comment>
<evidence type="ECO:0000256" key="6">
    <source>
        <dbReference type="SAM" id="Phobius"/>
    </source>
</evidence>
<evidence type="ECO:0000256" key="2">
    <source>
        <dbReference type="ARBA" id="ARBA00022692"/>
    </source>
</evidence>
<keyword evidence="3 6" id="KW-1133">Transmembrane helix</keyword>
<feature type="transmembrane region" description="Helical" evidence="6">
    <location>
        <begin position="84"/>
        <end position="105"/>
    </location>
</feature>
<evidence type="ECO:0000256" key="1">
    <source>
        <dbReference type="ARBA" id="ARBA00004141"/>
    </source>
</evidence>
<organism evidence="8 9">
    <name type="scientific">Sphingomonas oligophenolica</name>
    <dbReference type="NCBI Taxonomy" id="301154"/>
    <lineage>
        <taxon>Bacteria</taxon>
        <taxon>Pseudomonadati</taxon>
        <taxon>Pseudomonadota</taxon>
        <taxon>Alphaproteobacteria</taxon>
        <taxon>Sphingomonadales</taxon>
        <taxon>Sphingomonadaceae</taxon>
        <taxon>Sphingomonas</taxon>
    </lineage>
</organism>
<evidence type="ECO:0000313" key="8">
    <source>
        <dbReference type="EMBL" id="MEN2793618.1"/>
    </source>
</evidence>
<keyword evidence="2 6" id="KW-0812">Transmembrane</keyword>
<dbReference type="PANTHER" id="PTHR37422">
    <property type="entry name" value="TEICHURONIC ACID BIOSYNTHESIS PROTEIN TUAE"/>
    <property type="match status" value="1"/>
</dbReference>
<reference evidence="8 9" key="1">
    <citation type="submission" date="2024-05" db="EMBL/GenBank/DDBJ databases">
        <authorList>
            <person name="Liu Q."/>
            <person name="Xin Y.-H."/>
        </authorList>
    </citation>
    <scope>NUCLEOTIDE SEQUENCE [LARGE SCALE GENOMIC DNA]</scope>
    <source>
        <strain evidence="8 9">CGMCC 1.10181</strain>
    </source>
</reference>
<dbReference type="Proteomes" id="UP001419910">
    <property type="component" value="Unassembled WGS sequence"/>
</dbReference>
<dbReference type="RefSeq" id="WP_343889893.1">
    <property type="nucleotide sequence ID" value="NZ_BAAAEH010000025.1"/>
</dbReference>
<keyword evidence="8" id="KW-0436">Ligase</keyword>
<name>A0ABU9YCT2_9SPHN</name>
<feature type="region of interest" description="Disordered" evidence="5">
    <location>
        <begin position="410"/>
        <end position="433"/>
    </location>
</feature>
<dbReference type="PANTHER" id="PTHR37422:SF21">
    <property type="entry name" value="EXOQ-LIKE PROTEIN"/>
    <property type="match status" value="1"/>
</dbReference>
<protein>
    <submittedName>
        <fullName evidence="8">O-antigen ligase family protein</fullName>
    </submittedName>
</protein>
<feature type="transmembrane region" description="Helical" evidence="6">
    <location>
        <begin position="387"/>
        <end position="406"/>
    </location>
</feature>
<feature type="transmembrane region" description="Helical" evidence="6">
    <location>
        <begin position="32"/>
        <end position="50"/>
    </location>
</feature>
<dbReference type="Pfam" id="PF04932">
    <property type="entry name" value="Wzy_C"/>
    <property type="match status" value="1"/>
</dbReference>
<feature type="transmembrane region" description="Helical" evidence="6">
    <location>
        <begin position="330"/>
        <end position="351"/>
    </location>
</feature>
<dbReference type="InterPro" id="IPR007016">
    <property type="entry name" value="O-antigen_ligase-rel_domated"/>
</dbReference>
<dbReference type="InterPro" id="IPR051533">
    <property type="entry name" value="WaaL-like"/>
</dbReference>
<dbReference type="GO" id="GO:0016874">
    <property type="term" value="F:ligase activity"/>
    <property type="evidence" value="ECO:0007669"/>
    <property type="project" value="UniProtKB-KW"/>
</dbReference>
<accession>A0ABU9YCT2</accession>
<evidence type="ECO:0000256" key="4">
    <source>
        <dbReference type="ARBA" id="ARBA00023136"/>
    </source>
</evidence>
<comment type="caution">
    <text evidence="8">The sequence shown here is derived from an EMBL/GenBank/DDBJ whole genome shotgun (WGS) entry which is preliminary data.</text>
</comment>
<feature type="domain" description="O-antigen ligase-related" evidence="7">
    <location>
        <begin position="200"/>
        <end position="343"/>
    </location>
</feature>
<evidence type="ECO:0000313" key="9">
    <source>
        <dbReference type="Proteomes" id="UP001419910"/>
    </source>
</evidence>
<feature type="transmembrane region" description="Helical" evidence="6">
    <location>
        <begin position="194"/>
        <end position="211"/>
    </location>
</feature>
<keyword evidence="4 6" id="KW-0472">Membrane</keyword>
<evidence type="ECO:0000259" key="7">
    <source>
        <dbReference type="Pfam" id="PF04932"/>
    </source>
</evidence>
<feature type="transmembrane region" description="Helical" evidence="6">
    <location>
        <begin position="241"/>
        <end position="258"/>
    </location>
</feature>